<keyword evidence="1" id="KW-1133">Transmembrane helix</keyword>
<dbReference type="Proteomes" id="UP001501821">
    <property type="component" value="Unassembled WGS sequence"/>
</dbReference>
<proteinExistence type="predicted"/>
<accession>A0ABP7IXN1</accession>
<evidence type="ECO:0000256" key="1">
    <source>
        <dbReference type="SAM" id="Phobius"/>
    </source>
</evidence>
<name>A0ABP7IXN1_9ACTN</name>
<dbReference type="RefSeq" id="WP_344777590.1">
    <property type="nucleotide sequence ID" value="NZ_BAABAH010000014.1"/>
</dbReference>
<reference evidence="4" key="1">
    <citation type="journal article" date="2019" name="Int. J. Syst. Evol. Microbiol.">
        <title>The Global Catalogue of Microorganisms (GCM) 10K type strain sequencing project: providing services to taxonomists for standard genome sequencing and annotation.</title>
        <authorList>
            <consortium name="The Broad Institute Genomics Platform"/>
            <consortium name="The Broad Institute Genome Sequencing Center for Infectious Disease"/>
            <person name="Wu L."/>
            <person name="Ma J."/>
        </authorList>
    </citation>
    <scope>NUCLEOTIDE SEQUENCE [LARGE SCALE GENOMIC DNA]</scope>
    <source>
        <strain evidence="4">JCM 16953</strain>
    </source>
</reference>
<evidence type="ECO:0000313" key="3">
    <source>
        <dbReference type="EMBL" id="GAA3829560.1"/>
    </source>
</evidence>
<keyword evidence="1" id="KW-0472">Membrane</keyword>
<comment type="caution">
    <text evidence="3">The sequence shown here is derived from an EMBL/GenBank/DDBJ whole genome shotgun (WGS) entry which is preliminary data.</text>
</comment>
<sequence length="338" mass="35385">MADDTDHTGDDQALRRLLEEAVADVHPPDRLIEIRRRTRRPARPQRRWLPVVVGAGAATAAVVAGAVLVGQLGRSGDDGPPVAEAPQDRAAAVYFVGEVPGGTRLYREFQSVPAASGTEAVTEALARLESDAGPDDPDYRTAWPAGSFGAVSVTDHEVVVSLNQPATRRPAGIAPAAARLGVQQVVYTADAALGRALPVSFEYAGTAARRVLGTSVPGPVDRAAQDRTVAPVNISDPSEGSSVDADFLVARGTMTDGVKKVDVLVQNLDDPGSSSAISVTVPGKAIQDGTLAVRGMLEWEAQIDVQGLGAGRYQLVVRAVRANPMAPVPMDSRTFLVH</sequence>
<keyword evidence="1" id="KW-0812">Transmembrane</keyword>
<gene>
    <name evidence="3" type="ORF">GCM10022242_33690</name>
</gene>
<dbReference type="Pfam" id="PF10646">
    <property type="entry name" value="Germane"/>
    <property type="match status" value="1"/>
</dbReference>
<evidence type="ECO:0000259" key="2">
    <source>
        <dbReference type="Pfam" id="PF10646"/>
    </source>
</evidence>
<keyword evidence="4" id="KW-1185">Reference proteome</keyword>
<dbReference type="EMBL" id="BAABAH010000014">
    <property type="protein sequence ID" value="GAA3829560.1"/>
    <property type="molecule type" value="Genomic_DNA"/>
</dbReference>
<dbReference type="InterPro" id="IPR019606">
    <property type="entry name" value="GerMN"/>
</dbReference>
<organism evidence="3 4">
    <name type="scientific">Nocardioides panacisoli</name>
    <dbReference type="NCBI Taxonomy" id="627624"/>
    <lineage>
        <taxon>Bacteria</taxon>
        <taxon>Bacillati</taxon>
        <taxon>Actinomycetota</taxon>
        <taxon>Actinomycetes</taxon>
        <taxon>Propionibacteriales</taxon>
        <taxon>Nocardioidaceae</taxon>
        <taxon>Nocardioides</taxon>
    </lineage>
</organism>
<feature type="domain" description="GerMN" evidence="2">
    <location>
        <begin position="93"/>
        <end position="205"/>
    </location>
</feature>
<feature type="transmembrane region" description="Helical" evidence="1">
    <location>
        <begin position="48"/>
        <end position="69"/>
    </location>
</feature>
<protein>
    <recommendedName>
        <fullName evidence="2">GerMN domain-containing protein</fullName>
    </recommendedName>
</protein>
<evidence type="ECO:0000313" key="4">
    <source>
        <dbReference type="Proteomes" id="UP001501821"/>
    </source>
</evidence>